<evidence type="ECO:0000256" key="5">
    <source>
        <dbReference type="RuleBase" id="RU003833"/>
    </source>
</evidence>
<dbReference type="GO" id="GO:0046036">
    <property type="term" value="P:CTP metabolic process"/>
    <property type="evidence" value="ECO:0007669"/>
    <property type="project" value="TreeGrafter"/>
</dbReference>
<comment type="caution">
    <text evidence="7">The sequence shown here is derived from an EMBL/GenBank/DDBJ whole genome shotgun (WGS) entry which is preliminary data.</text>
</comment>
<dbReference type="GO" id="GO:0017111">
    <property type="term" value="F:ribonucleoside triphosphate phosphatase activity"/>
    <property type="evidence" value="ECO:0007669"/>
    <property type="project" value="TreeGrafter"/>
</dbReference>
<gene>
    <name evidence="7" type="ORF">CANVERA_P4031</name>
</gene>
<dbReference type="EMBL" id="CANTUO010000004">
    <property type="protein sequence ID" value="CAI5759519.1"/>
    <property type="molecule type" value="Genomic_DNA"/>
</dbReference>
<dbReference type="PANTHER" id="PTHR11782">
    <property type="entry name" value="ADENOSINE/GUANOSINE DIPHOSPHATASE"/>
    <property type="match status" value="1"/>
</dbReference>
<keyword evidence="2 5" id="KW-0378">Hydrolase</keyword>
<evidence type="ECO:0000256" key="3">
    <source>
        <dbReference type="PIRSR" id="PIRSR600407-1"/>
    </source>
</evidence>
<keyword evidence="4" id="KW-0067">ATP-binding</keyword>
<evidence type="ECO:0000256" key="6">
    <source>
        <dbReference type="SAM" id="Phobius"/>
    </source>
</evidence>
<dbReference type="PANTHER" id="PTHR11782:SF121">
    <property type="entry name" value="NUCLEOSIDE-DIPHOSPHATASE MIG-23"/>
    <property type="match status" value="1"/>
</dbReference>
<feature type="transmembrane region" description="Helical" evidence="6">
    <location>
        <begin position="534"/>
        <end position="551"/>
    </location>
</feature>
<dbReference type="GO" id="GO:0005524">
    <property type="term" value="F:ATP binding"/>
    <property type="evidence" value="ECO:0007669"/>
    <property type="project" value="UniProtKB-KW"/>
</dbReference>
<dbReference type="GO" id="GO:0005794">
    <property type="term" value="C:Golgi apparatus"/>
    <property type="evidence" value="ECO:0007669"/>
    <property type="project" value="TreeGrafter"/>
</dbReference>
<dbReference type="Pfam" id="PF01150">
    <property type="entry name" value="GDA1_CD39"/>
    <property type="match status" value="1"/>
</dbReference>
<keyword evidence="6" id="KW-1133">Transmembrane helix</keyword>
<feature type="binding site" evidence="4">
    <location>
        <begin position="213"/>
        <end position="217"/>
    </location>
    <ligand>
        <name>ATP</name>
        <dbReference type="ChEBI" id="CHEBI:30616"/>
    </ligand>
</feature>
<protein>
    <recommendedName>
        <fullName evidence="9">Golgi apyrase</fullName>
    </recommendedName>
</protein>
<evidence type="ECO:0008006" key="9">
    <source>
        <dbReference type="Google" id="ProtNLM"/>
    </source>
</evidence>
<dbReference type="Gene3D" id="3.30.420.150">
    <property type="entry name" value="Exopolyphosphatase. Domain 2"/>
    <property type="match status" value="1"/>
</dbReference>
<dbReference type="AlphaFoldDB" id="A0A9W4TZP9"/>
<feature type="active site" description="Proton acceptor" evidence="3">
    <location>
        <position position="178"/>
    </location>
</feature>
<keyword evidence="6" id="KW-0812">Transmembrane</keyword>
<keyword evidence="6" id="KW-0472">Membrane</keyword>
<dbReference type="GO" id="GO:0006256">
    <property type="term" value="P:UDP catabolic process"/>
    <property type="evidence" value="ECO:0007669"/>
    <property type="project" value="TreeGrafter"/>
</dbReference>
<dbReference type="GO" id="GO:0045134">
    <property type="term" value="F:UDP phosphatase activity"/>
    <property type="evidence" value="ECO:0007669"/>
    <property type="project" value="TreeGrafter"/>
</dbReference>
<name>A0A9W4TZP9_9ASCO</name>
<evidence type="ECO:0000256" key="1">
    <source>
        <dbReference type="ARBA" id="ARBA00009283"/>
    </source>
</evidence>
<evidence type="ECO:0000256" key="2">
    <source>
        <dbReference type="ARBA" id="ARBA00022801"/>
    </source>
</evidence>
<evidence type="ECO:0000313" key="7">
    <source>
        <dbReference type="EMBL" id="CAI5759519.1"/>
    </source>
</evidence>
<sequence length="685" mass="78231">MSVVVDHHLTTKSLSNNINNNNNNDNDNDKDDNFNYGIVIDSGSSGSRIQIYKWINPINQKLSTKNQSILQSPPKIIQEKNWTKKITPGISTFNSKSKFKKIWSNHYSDLMKFASEIIPESKHYETPVFILSTAGMRLLPEKISSQILKETCISIQQNTNFYLPNCENFVQIIDGSSEGLYGWIGLNYLMNTFNNYVEGDSTHESIGFMDMGGASTQIAFVPSSIEEIEKHNDDLSKVVIRNINGETQVWNAFVATWLGFGANEARKRFLNQLIQLSIINKNDDNIINDPCLPKGATLNYIYDYKGYLINGIGNYEMCIKTIYPLLMKTIPCKEEPCLFNGIHGPKLNFKQDKFVGISEYWYTANDIFHSGGEYNFKVFNKKVKEFCESNWDQILINSQNGDYSNLDPNIYLVDACFKASWVMNILHEGFELPRIGFEVGEDDDQKLDDSDKVTNVHVPFKSADSVEGEELSWTLGRILLYASSQIQPSNSDIQYKNIGIYPSEISGKKFIPGGAIHEDLSDDDDNNNNEIKHVINGILIFILIIVLLFIFRKLSLKGKKFQPPINIKRNLSQFLSKVPGVRSFFNDFNIYQNLEQQNIQLEEGGFMRNDVENLQNSEYSNAASVLRTRSAIGISEEFENRPSIFNNQNKSYNPRFNSFINKPFTVPSENEYKQQFNNDGFTKKK</sequence>
<proteinExistence type="inferred from homology"/>
<keyword evidence="4" id="KW-0547">Nucleotide-binding</keyword>
<dbReference type="GO" id="GO:0016020">
    <property type="term" value="C:membrane"/>
    <property type="evidence" value="ECO:0007669"/>
    <property type="project" value="TreeGrafter"/>
</dbReference>
<reference evidence="7" key="1">
    <citation type="submission" date="2022-12" db="EMBL/GenBank/DDBJ databases">
        <authorList>
            <person name="Brejova B."/>
        </authorList>
    </citation>
    <scope>NUCLEOTIDE SEQUENCE</scope>
</reference>
<dbReference type="InterPro" id="IPR000407">
    <property type="entry name" value="GDA1_CD39_NTPase"/>
</dbReference>
<dbReference type="GO" id="GO:0004382">
    <property type="term" value="F:GDP phosphatase activity"/>
    <property type="evidence" value="ECO:0007669"/>
    <property type="project" value="TreeGrafter"/>
</dbReference>
<dbReference type="PROSITE" id="PS01238">
    <property type="entry name" value="GDA1_CD39_NTPASE"/>
    <property type="match status" value="1"/>
</dbReference>
<organism evidence="7 8">
    <name type="scientific">Candida verbasci</name>
    <dbReference type="NCBI Taxonomy" id="1227364"/>
    <lineage>
        <taxon>Eukaryota</taxon>
        <taxon>Fungi</taxon>
        <taxon>Dikarya</taxon>
        <taxon>Ascomycota</taxon>
        <taxon>Saccharomycotina</taxon>
        <taxon>Pichiomycetes</taxon>
        <taxon>Debaryomycetaceae</taxon>
        <taxon>Candida/Lodderomyces clade</taxon>
        <taxon>Candida</taxon>
    </lineage>
</organism>
<dbReference type="Gene3D" id="3.30.420.40">
    <property type="match status" value="1"/>
</dbReference>
<accession>A0A9W4TZP9</accession>
<evidence type="ECO:0000313" key="8">
    <source>
        <dbReference type="Proteomes" id="UP001152885"/>
    </source>
</evidence>
<evidence type="ECO:0000256" key="4">
    <source>
        <dbReference type="PIRSR" id="PIRSR600407-2"/>
    </source>
</evidence>
<dbReference type="OrthoDB" id="6372431at2759"/>
<comment type="similarity">
    <text evidence="1 5">Belongs to the GDA1/CD39 NTPase family.</text>
</comment>
<keyword evidence="8" id="KW-1185">Reference proteome</keyword>
<dbReference type="Proteomes" id="UP001152885">
    <property type="component" value="Unassembled WGS sequence"/>
</dbReference>